<dbReference type="InterPro" id="IPR036444">
    <property type="entry name" value="PLipase_A2_dom_sf"/>
</dbReference>
<protein>
    <recommendedName>
        <fullName evidence="1">Phospholipase A2-like central domain-containing protein</fullName>
    </recommendedName>
</protein>
<gene>
    <name evidence="2" type="ORF">NLS_LOCUS43</name>
</gene>
<dbReference type="OrthoDB" id="5839847at2759"/>
<evidence type="ECO:0000313" key="3">
    <source>
        <dbReference type="Proteomes" id="UP000277928"/>
    </source>
</evidence>
<dbReference type="GO" id="GO:0050482">
    <property type="term" value="P:arachidonate secretion"/>
    <property type="evidence" value="ECO:0007669"/>
    <property type="project" value="InterPro"/>
</dbReference>
<dbReference type="Pfam" id="PF00068">
    <property type="entry name" value="Phospholip_A2_1"/>
    <property type="match status" value="1"/>
</dbReference>
<dbReference type="GO" id="GO:0004623">
    <property type="term" value="F:phospholipase A2 activity"/>
    <property type="evidence" value="ECO:0007669"/>
    <property type="project" value="InterPro"/>
</dbReference>
<reference evidence="2 3" key="1">
    <citation type="submission" date="2018-08" db="EMBL/GenBank/DDBJ databases">
        <authorList>
            <person name="Laetsch R D."/>
            <person name="Stevens L."/>
            <person name="Kumar S."/>
            <person name="Blaxter L. M."/>
        </authorList>
    </citation>
    <scope>NUCLEOTIDE SEQUENCE [LARGE SCALE GENOMIC DNA]</scope>
</reference>
<dbReference type="Gene3D" id="1.20.90.10">
    <property type="entry name" value="Phospholipase A2 domain"/>
    <property type="match status" value="1"/>
</dbReference>
<dbReference type="OMA" id="HENSKCA"/>
<name>A0A3P6TRZ8_LITSI</name>
<dbReference type="STRING" id="42156.A0A3P6TRZ8"/>
<feature type="domain" description="Phospholipase A2-like central" evidence="1">
    <location>
        <begin position="1"/>
        <end position="63"/>
    </location>
</feature>
<dbReference type="AlphaFoldDB" id="A0A3P6TRZ8"/>
<organism evidence="2 3">
    <name type="scientific">Litomosoides sigmodontis</name>
    <name type="common">Filarial nematode worm</name>
    <dbReference type="NCBI Taxonomy" id="42156"/>
    <lineage>
        <taxon>Eukaryota</taxon>
        <taxon>Metazoa</taxon>
        <taxon>Ecdysozoa</taxon>
        <taxon>Nematoda</taxon>
        <taxon>Chromadorea</taxon>
        <taxon>Rhabditida</taxon>
        <taxon>Spirurina</taxon>
        <taxon>Spiruromorpha</taxon>
        <taxon>Filarioidea</taxon>
        <taxon>Onchocercidae</taxon>
        <taxon>Litomosoides</taxon>
    </lineage>
</organism>
<dbReference type="InterPro" id="IPR016090">
    <property type="entry name" value="PLA2-like_dom"/>
</dbReference>
<evidence type="ECO:0000313" key="2">
    <source>
        <dbReference type="EMBL" id="VDK67141.1"/>
    </source>
</evidence>
<sequence>MKHDLCYDKAIYDGDCYDTAEEYVLPYSWKCVQGESICLNHENSKCASAICACDSEVVKCWSRFEKPKIHPKCVKMHSNRYRCRHPLLHFSS</sequence>
<dbReference type="EMBL" id="UYRX01000001">
    <property type="protein sequence ID" value="VDK67141.1"/>
    <property type="molecule type" value="Genomic_DNA"/>
</dbReference>
<dbReference type="SUPFAM" id="SSF48619">
    <property type="entry name" value="Phospholipase A2, PLA2"/>
    <property type="match status" value="1"/>
</dbReference>
<dbReference type="Proteomes" id="UP000277928">
    <property type="component" value="Unassembled WGS sequence"/>
</dbReference>
<accession>A0A3P6TRZ8</accession>
<dbReference type="GO" id="GO:0006644">
    <property type="term" value="P:phospholipid metabolic process"/>
    <property type="evidence" value="ECO:0007669"/>
    <property type="project" value="InterPro"/>
</dbReference>
<evidence type="ECO:0000259" key="1">
    <source>
        <dbReference type="Pfam" id="PF00068"/>
    </source>
</evidence>
<proteinExistence type="predicted"/>
<keyword evidence="3" id="KW-1185">Reference proteome</keyword>